<evidence type="ECO:0000256" key="3">
    <source>
        <dbReference type="ARBA" id="ARBA00022475"/>
    </source>
</evidence>
<proteinExistence type="inferred from homology"/>
<comment type="caution">
    <text evidence="9">The sequence shown here is derived from an EMBL/GenBank/DDBJ whole genome shotgun (WGS) entry which is preliminary data.</text>
</comment>
<dbReference type="Gene3D" id="1.10.3720.10">
    <property type="entry name" value="MetI-like"/>
    <property type="match status" value="1"/>
</dbReference>
<comment type="similarity">
    <text evidence="7">Belongs to the binding-protein-dependent transport system permease family.</text>
</comment>
<dbReference type="SUPFAM" id="SSF161098">
    <property type="entry name" value="MetI-like"/>
    <property type="match status" value="1"/>
</dbReference>
<gene>
    <name evidence="9" type="ORF">EII11_01725</name>
</gene>
<dbReference type="AlphaFoldDB" id="A0A3P1SHA5"/>
<evidence type="ECO:0000313" key="10">
    <source>
        <dbReference type="Proteomes" id="UP000280444"/>
    </source>
</evidence>
<reference evidence="9 10" key="1">
    <citation type="submission" date="2018-11" db="EMBL/GenBank/DDBJ databases">
        <title>Genomes From Bacteria Associated with the Canine Oral Cavity: a Test Case for Automated Genome-Based Taxonomic Assignment.</title>
        <authorList>
            <person name="Coil D.A."/>
            <person name="Jospin G."/>
            <person name="Darling A.E."/>
            <person name="Wallis C."/>
            <person name="Davis I.J."/>
            <person name="Harris S."/>
            <person name="Eisen J.A."/>
            <person name="Holcombe L.J."/>
            <person name="O'Flynn C."/>
        </authorList>
    </citation>
    <scope>NUCLEOTIDE SEQUENCE [LARGE SCALE GENOMIC DNA]</scope>
    <source>
        <strain evidence="9 10">OH770</strain>
    </source>
</reference>
<evidence type="ECO:0000313" key="9">
    <source>
        <dbReference type="EMBL" id="RRC96387.1"/>
    </source>
</evidence>
<dbReference type="GO" id="GO:0005886">
    <property type="term" value="C:plasma membrane"/>
    <property type="evidence" value="ECO:0007669"/>
    <property type="project" value="UniProtKB-SubCell"/>
</dbReference>
<feature type="transmembrane region" description="Helical" evidence="7">
    <location>
        <begin position="170"/>
        <end position="191"/>
    </location>
</feature>
<feature type="domain" description="ABC transmembrane type-1" evidence="8">
    <location>
        <begin position="64"/>
        <end position="244"/>
    </location>
</feature>
<dbReference type="InterPro" id="IPR035906">
    <property type="entry name" value="MetI-like_sf"/>
</dbReference>
<evidence type="ECO:0000256" key="2">
    <source>
        <dbReference type="ARBA" id="ARBA00022448"/>
    </source>
</evidence>
<dbReference type="PROSITE" id="PS50928">
    <property type="entry name" value="ABC_TM1"/>
    <property type="match status" value="1"/>
</dbReference>
<evidence type="ECO:0000256" key="5">
    <source>
        <dbReference type="ARBA" id="ARBA00022989"/>
    </source>
</evidence>
<keyword evidence="10" id="KW-1185">Reference proteome</keyword>
<dbReference type="PANTHER" id="PTHR30151">
    <property type="entry name" value="ALKANE SULFONATE ABC TRANSPORTER-RELATED, MEMBRANE SUBUNIT"/>
    <property type="match status" value="1"/>
</dbReference>
<protein>
    <submittedName>
        <fullName evidence="9">ABC transporter permease subunit</fullName>
    </submittedName>
</protein>
<keyword evidence="3" id="KW-1003">Cell membrane</keyword>
<dbReference type="RefSeq" id="WP_124867922.1">
    <property type="nucleotide sequence ID" value="NZ_RQZF01000001.1"/>
</dbReference>
<feature type="transmembrane region" description="Helical" evidence="7">
    <location>
        <begin position="105"/>
        <end position="122"/>
    </location>
</feature>
<name>A0A3P1SHA5_9ACTO</name>
<keyword evidence="4 7" id="KW-0812">Transmembrane</keyword>
<dbReference type="GO" id="GO:0055085">
    <property type="term" value="P:transmembrane transport"/>
    <property type="evidence" value="ECO:0007669"/>
    <property type="project" value="InterPro"/>
</dbReference>
<keyword evidence="5 7" id="KW-1133">Transmembrane helix</keyword>
<keyword evidence="2 7" id="KW-0813">Transport</keyword>
<feature type="transmembrane region" description="Helical" evidence="7">
    <location>
        <begin position="226"/>
        <end position="244"/>
    </location>
</feature>
<evidence type="ECO:0000256" key="4">
    <source>
        <dbReference type="ARBA" id="ARBA00022692"/>
    </source>
</evidence>
<keyword evidence="6 7" id="KW-0472">Membrane</keyword>
<evidence type="ECO:0000256" key="7">
    <source>
        <dbReference type="RuleBase" id="RU363032"/>
    </source>
</evidence>
<evidence type="ECO:0000259" key="8">
    <source>
        <dbReference type="PROSITE" id="PS50928"/>
    </source>
</evidence>
<feature type="transmembrane region" description="Helical" evidence="7">
    <location>
        <begin position="60"/>
        <end position="85"/>
    </location>
</feature>
<dbReference type="OrthoDB" id="3728838at2"/>
<feature type="transmembrane region" description="Helical" evidence="7">
    <location>
        <begin position="197"/>
        <end position="214"/>
    </location>
</feature>
<evidence type="ECO:0000256" key="1">
    <source>
        <dbReference type="ARBA" id="ARBA00004651"/>
    </source>
</evidence>
<dbReference type="Proteomes" id="UP000280444">
    <property type="component" value="Unassembled WGS sequence"/>
</dbReference>
<comment type="subcellular location">
    <subcellularLocation>
        <location evidence="1 7">Cell membrane</location>
        <topology evidence="1 7">Multi-pass membrane protein</topology>
    </subcellularLocation>
</comment>
<dbReference type="InterPro" id="IPR000515">
    <property type="entry name" value="MetI-like"/>
</dbReference>
<dbReference type="CDD" id="cd06261">
    <property type="entry name" value="TM_PBP2"/>
    <property type="match status" value="1"/>
</dbReference>
<dbReference type="Pfam" id="PF00528">
    <property type="entry name" value="BPD_transp_1"/>
    <property type="match status" value="1"/>
</dbReference>
<organism evidence="9 10">
    <name type="scientific">Schaalia canis</name>
    <dbReference type="NCBI Taxonomy" id="100469"/>
    <lineage>
        <taxon>Bacteria</taxon>
        <taxon>Bacillati</taxon>
        <taxon>Actinomycetota</taxon>
        <taxon>Actinomycetes</taxon>
        <taxon>Actinomycetales</taxon>
        <taxon>Actinomycetaceae</taxon>
        <taxon>Schaalia</taxon>
    </lineage>
</organism>
<feature type="transmembrane region" description="Helical" evidence="7">
    <location>
        <begin position="128"/>
        <end position="149"/>
    </location>
</feature>
<dbReference type="PANTHER" id="PTHR30151:SF0">
    <property type="entry name" value="ABC TRANSPORTER PERMEASE PROTEIN MJ0413-RELATED"/>
    <property type="match status" value="1"/>
</dbReference>
<accession>A0A3P1SHA5</accession>
<evidence type="ECO:0000256" key="6">
    <source>
        <dbReference type="ARBA" id="ARBA00023136"/>
    </source>
</evidence>
<sequence length="259" mass="27476">MTASTRAELGAARRWWYTTAGCIVLVLAWAWVARGQHEYVLPSPLSTFQALSEIVAHGQFWHALGLTVMRGGIGLGLAIAVGALWGSAMGRWPAFEAFCQPMIQILLATPAVVFVILALVWLGSSSEAVMLVVALVATPLLVRTTATAMRGIDPSLSEMGQVFGLSRSERAWHIIVPLVLPPFLAATTVAMGQSLRVAVMAELLATASGLGGAIRLAQINIETPQVFAYALILATLALIIEKLSTAPLQRRLAVVRGAG</sequence>
<feature type="transmembrane region" description="Helical" evidence="7">
    <location>
        <begin position="15"/>
        <end position="32"/>
    </location>
</feature>
<dbReference type="EMBL" id="RQZF01000001">
    <property type="protein sequence ID" value="RRC96387.1"/>
    <property type="molecule type" value="Genomic_DNA"/>
</dbReference>